<sequence>MSNSSASLRDTNTSPGYRSDTSDHNAPSRAEELICLALEAIAVAGTVQEKVKGMTEEETRSVQSELRGIIDGILAFTNGPIDENQFDVRMRVFRQDLQNVKDHFSRDNSLDRSLLRFSKLLDSFQLLLAPLQQWLVRFQPNRTESAVLDPSTFAAAPPTQRTPTNQSSPPPGPARRDHDDRSAQPFTYSSEPHFSGVHGPSQGNQHNTFYTYNGCVINNYREDR</sequence>
<feature type="region of interest" description="Disordered" evidence="1">
    <location>
        <begin position="1"/>
        <end position="25"/>
    </location>
</feature>
<comment type="caution">
    <text evidence="2">The sequence shown here is derived from an EMBL/GenBank/DDBJ whole genome shotgun (WGS) entry which is preliminary data.</text>
</comment>
<gene>
    <name evidence="2" type="ORF">WG66_12537</name>
</gene>
<feature type="region of interest" description="Disordered" evidence="1">
    <location>
        <begin position="153"/>
        <end position="205"/>
    </location>
</feature>
<reference evidence="2 3" key="1">
    <citation type="submission" date="2015-12" db="EMBL/GenBank/DDBJ databases">
        <title>Draft genome sequence of Moniliophthora roreri, the causal agent of frosty pod rot of cacao.</title>
        <authorList>
            <person name="Aime M.C."/>
            <person name="Diaz-Valderrama J.R."/>
            <person name="Kijpornyongpan T."/>
            <person name="Phillips-Mora W."/>
        </authorList>
    </citation>
    <scope>NUCLEOTIDE SEQUENCE [LARGE SCALE GENOMIC DNA]</scope>
    <source>
        <strain evidence="2 3">MCA 2952</strain>
    </source>
</reference>
<dbReference type="EMBL" id="LATX01002023">
    <property type="protein sequence ID" value="KTB34904.1"/>
    <property type="molecule type" value="Genomic_DNA"/>
</dbReference>
<organism evidence="2 3">
    <name type="scientific">Moniliophthora roreri</name>
    <name type="common">Frosty pod rot fungus</name>
    <name type="synonym">Monilia roreri</name>
    <dbReference type="NCBI Taxonomy" id="221103"/>
    <lineage>
        <taxon>Eukaryota</taxon>
        <taxon>Fungi</taxon>
        <taxon>Dikarya</taxon>
        <taxon>Basidiomycota</taxon>
        <taxon>Agaricomycotina</taxon>
        <taxon>Agaricomycetes</taxon>
        <taxon>Agaricomycetidae</taxon>
        <taxon>Agaricales</taxon>
        <taxon>Marasmiineae</taxon>
        <taxon>Marasmiaceae</taxon>
        <taxon>Moniliophthora</taxon>
    </lineage>
</organism>
<evidence type="ECO:0000313" key="2">
    <source>
        <dbReference type="EMBL" id="KTB34904.1"/>
    </source>
</evidence>
<evidence type="ECO:0000313" key="3">
    <source>
        <dbReference type="Proteomes" id="UP000054988"/>
    </source>
</evidence>
<feature type="compositionally biased region" description="Polar residues" evidence="1">
    <location>
        <begin position="1"/>
        <end position="16"/>
    </location>
</feature>
<evidence type="ECO:0000256" key="1">
    <source>
        <dbReference type="SAM" id="MobiDB-lite"/>
    </source>
</evidence>
<proteinExistence type="predicted"/>
<dbReference type="AlphaFoldDB" id="A0A0W0FEZ8"/>
<dbReference type="Proteomes" id="UP000054988">
    <property type="component" value="Unassembled WGS sequence"/>
</dbReference>
<name>A0A0W0FEZ8_MONRR</name>
<accession>A0A0W0FEZ8</accession>
<protein>
    <submittedName>
        <fullName evidence="2">Uncharacterized protein</fullName>
    </submittedName>
</protein>